<dbReference type="Proteomes" id="UP000054018">
    <property type="component" value="Unassembled WGS sequence"/>
</dbReference>
<evidence type="ECO:0000256" key="1">
    <source>
        <dbReference type="SAM" id="MobiDB-lite"/>
    </source>
</evidence>
<evidence type="ECO:0000313" key="3">
    <source>
        <dbReference type="Proteomes" id="UP000054018"/>
    </source>
</evidence>
<dbReference type="AlphaFoldDB" id="A0A0C9YWR0"/>
<name>A0A0C9YWR0_9AGAM</name>
<dbReference type="HOGENOM" id="CLU_013084_0_2_1"/>
<evidence type="ECO:0000313" key="2">
    <source>
        <dbReference type="EMBL" id="KIK21241.1"/>
    </source>
</evidence>
<organism evidence="2 3">
    <name type="scientific">Pisolithus microcarpus 441</name>
    <dbReference type="NCBI Taxonomy" id="765257"/>
    <lineage>
        <taxon>Eukaryota</taxon>
        <taxon>Fungi</taxon>
        <taxon>Dikarya</taxon>
        <taxon>Basidiomycota</taxon>
        <taxon>Agaricomycotina</taxon>
        <taxon>Agaricomycetes</taxon>
        <taxon>Agaricomycetidae</taxon>
        <taxon>Boletales</taxon>
        <taxon>Sclerodermatineae</taxon>
        <taxon>Pisolithaceae</taxon>
        <taxon>Pisolithus</taxon>
    </lineage>
</organism>
<dbReference type="OrthoDB" id="2676448at2759"/>
<proteinExistence type="predicted"/>
<sequence length="256" mass="29488">MLGKYREALGELERLVVMRLFELSKLAMSATGYKLRQQISKGLQRRSEAIRKAITQYNVQAGRLDPPRSPILWKDIAQYSFLGEFDLLQHAHDDVRERMWAKPAVCEATTKFFKLCRAKEEITRLNVEIRHLRTAIHDEEQEVSQTIANLRHSDPLLALEFERRHQPRAAANAVHIHRLDHLENQYGLPQSSIGTRTQVFRSNDDSVVVPDSVRQDEDMATETGDVRKTPPDFRNEASPQGDCPCPLLQYTARLIY</sequence>
<gene>
    <name evidence="2" type="ORF">PISMIDRAFT_104317</name>
</gene>
<dbReference type="STRING" id="765257.A0A0C9YWR0"/>
<accession>A0A0C9YWR0</accession>
<protein>
    <submittedName>
        <fullName evidence="2">Uncharacterized protein</fullName>
    </submittedName>
</protein>
<dbReference type="EMBL" id="KN833753">
    <property type="protein sequence ID" value="KIK21241.1"/>
    <property type="molecule type" value="Genomic_DNA"/>
</dbReference>
<reference evidence="3" key="2">
    <citation type="submission" date="2015-01" db="EMBL/GenBank/DDBJ databases">
        <title>Evolutionary Origins and Diversification of the Mycorrhizal Mutualists.</title>
        <authorList>
            <consortium name="DOE Joint Genome Institute"/>
            <consortium name="Mycorrhizal Genomics Consortium"/>
            <person name="Kohler A."/>
            <person name="Kuo A."/>
            <person name="Nagy L.G."/>
            <person name="Floudas D."/>
            <person name="Copeland A."/>
            <person name="Barry K.W."/>
            <person name="Cichocki N."/>
            <person name="Veneault-Fourrey C."/>
            <person name="LaButti K."/>
            <person name="Lindquist E.A."/>
            <person name="Lipzen A."/>
            <person name="Lundell T."/>
            <person name="Morin E."/>
            <person name="Murat C."/>
            <person name="Riley R."/>
            <person name="Ohm R."/>
            <person name="Sun H."/>
            <person name="Tunlid A."/>
            <person name="Henrissat B."/>
            <person name="Grigoriev I.V."/>
            <person name="Hibbett D.S."/>
            <person name="Martin F."/>
        </authorList>
    </citation>
    <scope>NUCLEOTIDE SEQUENCE [LARGE SCALE GENOMIC DNA]</scope>
    <source>
        <strain evidence="3">441</strain>
    </source>
</reference>
<feature type="region of interest" description="Disordered" evidence="1">
    <location>
        <begin position="213"/>
        <end position="240"/>
    </location>
</feature>
<reference evidence="2 3" key="1">
    <citation type="submission" date="2014-04" db="EMBL/GenBank/DDBJ databases">
        <authorList>
            <consortium name="DOE Joint Genome Institute"/>
            <person name="Kuo A."/>
            <person name="Kohler A."/>
            <person name="Costa M.D."/>
            <person name="Nagy L.G."/>
            <person name="Floudas D."/>
            <person name="Copeland A."/>
            <person name="Barry K.W."/>
            <person name="Cichocki N."/>
            <person name="Veneault-Fourrey C."/>
            <person name="LaButti K."/>
            <person name="Lindquist E.A."/>
            <person name="Lipzen A."/>
            <person name="Lundell T."/>
            <person name="Morin E."/>
            <person name="Murat C."/>
            <person name="Sun H."/>
            <person name="Tunlid A."/>
            <person name="Henrissat B."/>
            <person name="Grigoriev I.V."/>
            <person name="Hibbett D.S."/>
            <person name="Martin F."/>
            <person name="Nordberg H.P."/>
            <person name="Cantor M.N."/>
            <person name="Hua S.X."/>
        </authorList>
    </citation>
    <scope>NUCLEOTIDE SEQUENCE [LARGE SCALE GENOMIC DNA]</scope>
    <source>
        <strain evidence="2 3">441</strain>
    </source>
</reference>
<keyword evidence="3" id="KW-1185">Reference proteome</keyword>
<feature type="compositionally biased region" description="Basic and acidic residues" evidence="1">
    <location>
        <begin position="224"/>
        <end position="235"/>
    </location>
</feature>